<dbReference type="AlphaFoldDB" id="A0A166J5C8"/>
<protein>
    <submittedName>
        <fullName evidence="1">Uncharacterized protein</fullName>
    </submittedName>
</protein>
<proteinExistence type="predicted"/>
<name>A0A166J5C8_9AGAM</name>
<evidence type="ECO:0000313" key="1">
    <source>
        <dbReference type="EMBL" id="KZP20513.1"/>
    </source>
</evidence>
<organism evidence="1 2">
    <name type="scientific">Athelia psychrophila</name>
    <dbReference type="NCBI Taxonomy" id="1759441"/>
    <lineage>
        <taxon>Eukaryota</taxon>
        <taxon>Fungi</taxon>
        <taxon>Dikarya</taxon>
        <taxon>Basidiomycota</taxon>
        <taxon>Agaricomycotina</taxon>
        <taxon>Agaricomycetes</taxon>
        <taxon>Agaricomycetidae</taxon>
        <taxon>Atheliales</taxon>
        <taxon>Atheliaceae</taxon>
        <taxon>Athelia</taxon>
    </lineage>
</organism>
<keyword evidence="2" id="KW-1185">Reference proteome</keyword>
<reference evidence="1 2" key="1">
    <citation type="journal article" date="2016" name="Mol. Biol. Evol.">
        <title>Comparative Genomics of Early-Diverging Mushroom-Forming Fungi Provides Insights into the Origins of Lignocellulose Decay Capabilities.</title>
        <authorList>
            <person name="Nagy L.G."/>
            <person name="Riley R."/>
            <person name="Tritt A."/>
            <person name="Adam C."/>
            <person name="Daum C."/>
            <person name="Floudas D."/>
            <person name="Sun H."/>
            <person name="Yadav J.S."/>
            <person name="Pangilinan J."/>
            <person name="Larsson K.H."/>
            <person name="Matsuura K."/>
            <person name="Barry K."/>
            <person name="Labutti K."/>
            <person name="Kuo R."/>
            <person name="Ohm R.A."/>
            <person name="Bhattacharya S.S."/>
            <person name="Shirouzu T."/>
            <person name="Yoshinaga Y."/>
            <person name="Martin F.M."/>
            <person name="Grigoriev I.V."/>
            <person name="Hibbett D.S."/>
        </authorList>
    </citation>
    <scope>NUCLEOTIDE SEQUENCE [LARGE SCALE GENOMIC DNA]</scope>
    <source>
        <strain evidence="1 2">CBS 109695</strain>
    </source>
</reference>
<dbReference type="EMBL" id="KV417554">
    <property type="protein sequence ID" value="KZP20513.1"/>
    <property type="molecule type" value="Genomic_DNA"/>
</dbReference>
<gene>
    <name evidence="1" type="ORF">FIBSPDRAFT_861516</name>
</gene>
<sequence length="69" mass="7488">MRRAADPPTSVYRLAAAISTTDLTATKCPVVQAKVHDELDMALAGKVFTFADEALPLQLRALLLETFRG</sequence>
<evidence type="ECO:0000313" key="2">
    <source>
        <dbReference type="Proteomes" id="UP000076532"/>
    </source>
</evidence>
<dbReference type="Proteomes" id="UP000076532">
    <property type="component" value="Unassembled WGS sequence"/>
</dbReference>
<accession>A0A166J5C8</accession>